<proteinExistence type="predicted"/>
<gene>
    <name evidence="2" type="ORF">MACH26_13720</name>
</gene>
<keyword evidence="3" id="KW-1185">Reference proteome</keyword>
<dbReference type="PANTHER" id="PTHR43265">
    <property type="entry name" value="ESTERASE ESTD"/>
    <property type="match status" value="1"/>
</dbReference>
<dbReference type="InterPro" id="IPR022742">
    <property type="entry name" value="Hydrolase_4"/>
</dbReference>
<name>A0AA48KNS5_9ALTE</name>
<dbReference type="EMBL" id="AP027272">
    <property type="protein sequence ID" value="BDX05851.1"/>
    <property type="molecule type" value="Genomic_DNA"/>
</dbReference>
<dbReference type="Gene3D" id="2.40.10.120">
    <property type="match status" value="1"/>
</dbReference>
<evidence type="ECO:0000313" key="2">
    <source>
        <dbReference type="EMBL" id="BDX05851.1"/>
    </source>
</evidence>
<dbReference type="SUPFAM" id="SSF50494">
    <property type="entry name" value="Trypsin-like serine proteases"/>
    <property type="match status" value="1"/>
</dbReference>
<accession>A0AA48KNS5</accession>
<sequence>MILKRVLFNIFGSLLILLCFMANAEELIRGTLLGVLPEQANGERSVVLQRVLANSTASSLGLQAGDKILSINNQNLSNFSELLSVVQPLKSQQSIAVTFERDGETITRTGTMQPRPYEVSGHADVLYESVTYKDNQLRSITYRPAGEHGKAPAIFFIQGYTCGSIDMGITPEATTKQLVEQFAAAGYVVFRVEKPGVGDSQSVQHCNVIDFSTETNAFTQALKALKQKPYVDSEKVYLWGHSLGVLHSAVVANREPVTGIVGYGGVLKPWYDYMLDIYELQSVKHFDASEVQAKRNKNLMEPVLNMWLNSDKDWLEITQHPATQKAINARLLNIDGERVIDRHYSFFRDLNRYNFTELWHSIEAPVFMMHGSLDIQAIEKNWAFDLANLSSNPKSKAIEIEGAEHAFMRYDTKSEYDTARANRAFNPSQPGERFDHRIAEQTLAWLEQLGGSQPQALQFSGINHIQYQDETKEKPFVGNGFLIEYRDKLYALTVKHALLEAKSASMNSVTIEGHISDWRIYPNHSPEQYVKLGRLLNESRQEALDMKVLSKDWLIFEVKENHSNLQVLRLREAPIEEGESLTAYGCSYSTKTTCRQDAYPGKYIKSTDTNLRITMPDLDLASLRGLSGSPVLDQQRRVVGIVSNLLPSESGEGFDFAPANLSYLLAELNKLND</sequence>
<dbReference type="PANTHER" id="PTHR43265:SF1">
    <property type="entry name" value="ESTERASE ESTD"/>
    <property type="match status" value="1"/>
</dbReference>
<dbReference type="InterPro" id="IPR001478">
    <property type="entry name" value="PDZ"/>
</dbReference>
<dbReference type="SUPFAM" id="SSF50156">
    <property type="entry name" value="PDZ domain-like"/>
    <property type="match status" value="1"/>
</dbReference>
<dbReference type="Proteomes" id="UP001333710">
    <property type="component" value="Chromosome"/>
</dbReference>
<protein>
    <recommendedName>
        <fullName evidence="1">PDZ domain-containing protein</fullName>
    </recommendedName>
</protein>
<feature type="domain" description="PDZ" evidence="1">
    <location>
        <begin position="21"/>
        <end position="103"/>
    </location>
</feature>
<dbReference type="SMART" id="SM00228">
    <property type="entry name" value="PDZ"/>
    <property type="match status" value="1"/>
</dbReference>
<evidence type="ECO:0000313" key="3">
    <source>
        <dbReference type="Proteomes" id="UP001333710"/>
    </source>
</evidence>
<dbReference type="Gene3D" id="2.30.42.10">
    <property type="match status" value="1"/>
</dbReference>
<dbReference type="AlphaFoldDB" id="A0AA48KNS5"/>
<dbReference type="Pfam" id="PF00595">
    <property type="entry name" value="PDZ"/>
    <property type="match status" value="1"/>
</dbReference>
<organism evidence="2 3">
    <name type="scientific">Planctobacterium marinum</name>
    <dbReference type="NCBI Taxonomy" id="1631968"/>
    <lineage>
        <taxon>Bacteria</taxon>
        <taxon>Pseudomonadati</taxon>
        <taxon>Pseudomonadota</taxon>
        <taxon>Gammaproteobacteria</taxon>
        <taxon>Alteromonadales</taxon>
        <taxon>Alteromonadaceae</taxon>
        <taxon>Planctobacterium</taxon>
    </lineage>
</organism>
<dbReference type="GO" id="GO:0052689">
    <property type="term" value="F:carboxylic ester hydrolase activity"/>
    <property type="evidence" value="ECO:0007669"/>
    <property type="project" value="TreeGrafter"/>
</dbReference>
<dbReference type="Pfam" id="PF12146">
    <property type="entry name" value="Hydrolase_4"/>
    <property type="match status" value="1"/>
</dbReference>
<dbReference type="Gene3D" id="3.40.50.1820">
    <property type="entry name" value="alpha/beta hydrolase"/>
    <property type="match status" value="1"/>
</dbReference>
<dbReference type="InterPro" id="IPR029058">
    <property type="entry name" value="AB_hydrolase_fold"/>
</dbReference>
<dbReference type="InterPro" id="IPR036034">
    <property type="entry name" value="PDZ_sf"/>
</dbReference>
<reference evidence="2" key="1">
    <citation type="submission" date="2023-01" db="EMBL/GenBank/DDBJ databases">
        <title>Complete genome sequence of Planctobacterium marinum strain Dej080120_11.</title>
        <authorList>
            <person name="Ueki S."/>
            <person name="Maruyama F."/>
        </authorList>
    </citation>
    <scope>NUCLEOTIDE SEQUENCE</scope>
    <source>
        <strain evidence="2">Dej080120_11</strain>
    </source>
</reference>
<dbReference type="InterPro" id="IPR009003">
    <property type="entry name" value="Peptidase_S1_PA"/>
</dbReference>
<evidence type="ECO:0000259" key="1">
    <source>
        <dbReference type="PROSITE" id="PS50106"/>
    </source>
</evidence>
<dbReference type="PROSITE" id="PS50106">
    <property type="entry name" value="PDZ"/>
    <property type="match status" value="1"/>
</dbReference>
<dbReference type="SUPFAM" id="SSF53474">
    <property type="entry name" value="alpha/beta-Hydrolases"/>
    <property type="match status" value="1"/>
</dbReference>
<dbReference type="Pfam" id="PF13365">
    <property type="entry name" value="Trypsin_2"/>
    <property type="match status" value="1"/>
</dbReference>
<dbReference type="KEGG" id="pmaw:MACH26_13720"/>
<dbReference type="InterPro" id="IPR053145">
    <property type="entry name" value="AB_hydrolase_Est10"/>
</dbReference>